<feature type="signal peptide" evidence="2">
    <location>
        <begin position="1"/>
        <end position="32"/>
    </location>
</feature>
<proteinExistence type="predicted"/>
<evidence type="ECO:0000313" key="4">
    <source>
        <dbReference type="Proteomes" id="UP001629156"/>
    </source>
</evidence>
<gene>
    <name evidence="3" type="ORF">ABS766_03890</name>
</gene>
<feature type="compositionally biased region" description="Basic and acidic residues" evidence="1">
    <location>
        <begin position="252"/>
        <end position="265"/>
    </location>
</feature>
<keyword evidence="4" id="KW-1185">Reference proteome</keyword>
<dbReference type="Proteomes" id="UP001629156">
    <property type="component" value="Unassembled WGS sequence"/>
</dbReference>
<comment type="caution">
    <text evidence="3">The sequence shown here is derived from an EMBL/GenBank/DDBJ whole genome shotgun (WGS) entry which is preliminary data.</text>
</comment>
<feature type="chain" id="PRO_5046638530" description="YD repeat-containing protein" evidence="2">
    <location>
        <begin position="33"/>
        <end position="1815"/>
    </location>
</feature>
<evidence type="ECO:0000256" key="2">
    <source>
        <dbReference type="SAM" id="SignalP"/>
    </source>
</evidence>
<dbReference type="RefSeq" id="WP_408083808.1">
    <property type="nucleotide sequence ID" value="NZ_JBELPZ010000002.1"/>
</dbReference>
<name>A0ABW8YTB8_9FLAO</name>
<dbReference type="EMBL" id="JBELPZ010000002">
    <property type="protein sequence ID" value="MFL9843554.1"/>
    <property type="molecule type" value="Genomic_DNA"/>
</dbReference>
<keyword evidence="2" id="KW-0732">Signal</keyword>
<evidence type="ECO:0000256" key="1">
    <source>
        <dbReference type="SAM" id="MobiDB-lite"/>
    </source>
</evidence>
<evidence type="ECO:0000313" key="3">
    <source>
        <dbReference type="EMBL" id="MFL9843554.1"/>
    </source>
</evidence>
<organism evidence="3 4">
    <name type="scientific">Flavobacterium rhizosphaerae</name>
    <dbReference type="NCBI Taxonomy" id="3163298"/>
    <lineage>
        <taxon>Bacteria</taxon>
        <taxon>Pseudomonadati</taxon>
        <taxon>Bacteroidota</taxon>
        <taxon>Flavobacteriia</taxon>
        <taxon>Flavobacteriales</taxon>
        <taxon>Flavobacteriaceae</taxon>
        <taxon>Flavobacterium</taxon>
    </lineage>
</organism>
<feature type="region of interest" description="Disordered" evidence="1">
    <location>
        <begin position="246"/>
        <end position="265"/>
    </location>
</feature>
<sequence length="1815" mass="201270">MIQLIKTSKLKKVVACYLSLMILIEITAPATAYALTSGPTQPEFNSFTPIGTSDIVNLSNGDFSYNIPVMDVGGYPINLSYSSGITVDQEASWVGLGWNLNVGQIQRMVRGLPDDFRGDEMRYENDIKDNVTIGTNFNVSPALFGNDTPFTLGMGVQFNNYEGITFHPSIGISYSLGDNVQVGATLSSSVADGATLSPNISISGKIREQEASATTLGGSFGMSLSSRKGVENMGISAFAQTTKSSGKFYPPETDKAGKSIGRTEGKGDVGSSITFNNQSYTPTKRTAYMNESLTFNATLGGEIFGLEGQVRISGYGSRQKIMPGYKNRLVKAFGYENTEYKNSTEGVLDFNREKEQIVSKNTNVLPVTNYTYDVYSIQGQGAGGMFRPYRSQVSYLYNDRVIDFGGGASFGAEIGLGNLVHVGGSFVESPSSSSTGKWAGQNYALPLFEESSADNNRLVYEPTAFKMVGELNTDTEANIYENLLHKTSPMRIKLSGTSFHRKTMPVYEVKESSAQASDGYQNIQYPISQKIKRKERLLRNQVVEKIQAANADNKFIFANTNANPHHTAGIKVLQTDGSRYIYGKAVYNTKKVEATFDVSNYTGSNTTGLVGYGTVGNSGTGQSNHFVNKITTPAYAHSFLITSVLSADYEDIDNNGPSDMDLGSYTKFGYVTPVSAYKWRMPYDYGKASYNEGLKTKNNDQTGNYIYGEKELTYLKRIETKTHVAYFDLQTRQDALGVSSDYGGASTSSKMYALKSIRLYSKPQLIAAGINLEQGPAVGSTTVLPIKTAQFEYNYALCTGTPSNLSSTRGKLTLTKVYFTYQGSNMGKYAYYGFDYDTNGNNPAYDMKAFDIWGNYKPNSASPLTNTEYPFVEQDKESADKYTAAWTLKSIKLPSGGAIKITTESDDYQYVQNRKAMQMFKVVGAGNSPTASSMNNILYNNNSHYKYLYVKISDTPVTMNSNEFRQKYLSDSYGKPIYFKFLLNMTSSKSDYVTGYFELDNIAIPNLVNQTYVALPLRFLRRDGGLSPNTLVNPIAKAGWGFGRSFLNREVYSMGGASYNGNFVSIVEDLVGSIGAMAEIFTGPNKMLETKGCARKFDNQRSWVRLQNPEGIKYGGGLRVKKIEMFDNWDLMTSNDNDQLYKQYYGQEYNYMQDNGTSSGVATFEPNSSPENPFVEPFYGTGDQDYADKISSPKELNYVEKPFGENFFPSPTVTYSKVTVSNLSRYDNNTDRVVKKHATGKVVTEFYTSYNFPTHTEITDIDVKSDEMHSPLLNFLNVYSTNHLTASQGFSVVTNDMDGKMKSQKVFGEEQATPISSVEYHYKLNDEGKLDNTLTTINEHGKTQKNLMGVSYDVINDFNESVSELETMGVDGNVAGMIFGIWPFAAPTVLPRYASHKTQLRTAATTKVVHQTGILEETVAYDLGSRVATKNLAWDAKSGQLILTRISNEFDDVYYSFNHPAYWEYKNMGMAYHNLGLKIKFNTTTGSGDNTFHTIQNMASGTTIKDYLKIGDEITDSNGVTLWVYEYNSAGTAVKLMKSTGIIQSSALSNQSEYRISRSGYRNLQVATMSSISCMVNPIDKNNDGSLEDLNENSFVYNDTGSGLVNHYIISAGAVEYGENWLSQCENNLPDENGLINGTGNMVNPFRYNIKGDWRAKRSWAYLTGRNNFESTNRRNTGYFKDFVPYYKLINGEWTVYQPGWTYASVVSKYSPYGLELENMDALGRFSSAQYGYDYTLPVAVAANAMYQEIGFDGFEDYDTDNIPYAYKPHFGFSQGMNNSTTYRTNTTSHTGNNSVVVKPGEKLSFSRKIDGCKD</sequence>
<reference evidence="3 4" key="1">
    <citation type="submission" date="2024-06" db="EMBL/GenBank/DDBJ databases">
        <authorList>
            <person name="Kaempfer P."/>
            <person name="Viver T."/>
        </authorList>
    </citation>
    <scope>NUCLEOTIDE SEQUENCE [LARGE SCALE GENOMIC DNA]</scope>
    <source>
        <strain evidence="3 4">ST-119</strain>
    </source>
</reference>
<evidence type="ECO:0008006" key="5">
    <source>
        <dbReference type="Google" id="ProtNLM"/>
    </source>
</evidence>
<protein>
    <recommendedName>
        <fullName evidence="5">YD repeat-containing protein</fullName>
    </recommendedName>
</protein>
<accession>A0ABW8YTB8</accession>